<name>A0A0G4HE43_9ALVE</name>
<evidence type="ECO:0008006" key="3">
    <source>
        <dbReference type="Google" id="ProtNLM"/>
    </source>
</evidence>
<dbReference type="PhylomeDB" id="A0A0G4HE43"/>
<dbReference type="AlphaFoldDB" id="A0A0G4HE43"/>
<proteinExistence type="predicted"/>
<protein>
    <recommendedName>
        <fullName evidence="3">Reverse transcriptase Ty1/copia-type domain-containing protein</fullName>
    </recommendedName>
</protein>
<organism evidence="2">
    <name type="scientific">Chromera velia CCMP2878</name>
    <dbReference type="NCBI Taxonomy" id="1169474"/>
    <lineage>
        <taxon>Eukaryota</taxon>
        <taxon>Sar</taxon>
        <taxon>Alveolata</taxon>
        <taxon>Colpodellida</taxon>
        <taxon>Chromeraceae</taxon>
        <taxon>Chromera</taxon>
    </lineage>
</organism>
<dbReference type="VEuPathDB" id="CryptoDB:Cvel_972"/>
<evidence type="ECO:0000256" key="1">
    <source>
        <dbReference type="SAM" id="MobiDB-lite"/>
    </source>
</evidence>
<sequence>MRDCKEVNYNPSDTDRFLTLVASVADKYKHRLLDGLAAKDIASIFDRLDVLVKQESILSSASSSPQPPAQQGQMAGVADHRRRRGLQGETKSKSRPNRFPTDKKGEMLPDFDKAIPMRFVLTWKLKGNRRVPKARLVVMGHRDSTVIETFSGTPDPGLVRAAIIYALSNSFACTKSDVSTAFLQAPMDMGKKVYVKLPTKIPAVMTEEIPKYMPRAIASANNALYGLK</sequence>
<accession>A0A0G4HE43</accession>
<evidence type="ECO:0000313" key="2">
    <source>
        <dbReference type="EMBL" id="CEM42291.1"/>
    </source>
</evidence>
<dbReference type="EMBL" id="CDMZ01002419">
    <property type="protein sequence ID" value="CEM42291.1"/>
    <property type="molecule type" value="Genomic_DNA"/>
</dbReference>
<feature type="region of interest" description="Disordered" evidence="1">
    <location>
        <begin position="59"/>
        <end position="107"/>
    </location>
</feature>
<reference evidence="2" key="1">
    <citation type="submission" date="2014-11" db="EMBL/GenBank/DDBJ databases">
        <authorList>
            <person name="Otto D Thomas"/>
            <person name="Naeem Raeece"/>
        </authorList>
    </citation>
    <scope>NUCLEOTIDE SEQUENCE</scope>
</reference>
<gene>
    <name evidence="2" type="ORF">Cvel_972</name>
</gene>